<accession>A0AAN6M4Y5</accession>
<feature type="region of interest" description="Disordered" evidence="1">
    <location>
        <begin position="1"/>
        <end position="38"/>
    </location>
</feature>
<comment type="caution">
    <text evidence="2">The sequence shown here is derived from an EMBL/GenBank/DDBJ whole genome shotgun (WGS) entry which is preliminary data.</text>
</comment>
<proteinExistence type="predicted"/>
<protein>
    <submittedName>
        <fullName evidence="2">Uncharacterized protein</fullName>
    </submittedName>
</protein>
<dbReference type="EMBL" id="WVTA01000002">
    <property type="protein sequence ID" value="KAK3215863.1"/>
    <property type="molecule type" value="Genomic_DNA"/>
</dbReference>
<dbReference type="Proteomes" id="UP001280581">
    <property type="component" value="Unassembled WGS sequence"/>
</dbReference>
<reference evidence="2 3" key="1">
    <citation type="submission" date="2021-02" db="EMBL/GenBank/DDBJ databases">
        <title>Genome assembly of Pseudopithomyces chartarum.</title>
        <authorList>
            <person name="Jauregui R."/>
            <person name="Singh J."/>
            <person name="Voisey C."/>
        </authorList>
    </citation>
    <scope>NUCLEOTIDE SEQUENCE [LARGE SCALE GENOMIC DNA]</scope>
    <source>
        <strain evidence="2 3">AGR01</strain>
    </source>
</reference>
<evidence type="ECO:0000313" key="2">
    <source>
        <dbReference type="EMBL" id="KAK3215863.1"/>
    </source>
</evidence>
<organism evidence="2 3">
    <name type="scientific">Pseudopithomyces chartarum</name>
    <dbReference type="NCBI Taxonomy" id="1892770"/>
    <lineage>
        <taxon>Eukaryota</taxon>
        <taxon>Fungi</taxon>
        <taxon>Dikarya</taxon>
        <taxon>Ascomycota</taxon>
        <taxon>Pezizomycotina</taxon>
        <taxon>Dothideomycetes</taxon>
        <taxon>Pleosporomycetidae</taxon>
        <taxon>Pleosporales</taxon>
        <taxon>Massarineae</taxon>
        <taxon>Didymosphaeriaceae</taxon>
        <taxon>Pseudopithomyces</taxon>
    </lineage>
</organism>
<keyword evidence="3" id="KW-1185">Reference proteome</keyword>
<name>A0AAN6M4Y5_9PLEO</name>
<gene>
    <name evidence="2" type="ORF">GRF29_8g1360104</name>
</gene>
<evidence type="ECO:0000256" key="1">
    <source>
        <dbReference type="SAM" id="MobiDB-lite"/>
    </source>
</evidence>
<sequence>MEESNASKKKKIEEATSDNSRSHVRKSKNPIDAVPRFEKGDDAVFEHPNLDDPDCEVKIIDRKPTHLGNFEYKLENKATGKEHSNGTWWSQDYLKRD</sequence>
<dbReference type="AlphaFoldDB" id="A0AAN6M4Y5"/>
<evidence type="ECO:0000313" key="3">
    <source>
        <dbReference type="Proteomes" id="UP001280581"/>
    </source>
</evidence>